<dbReference type="NCBIfam" id="TIGR03303">
    <property type="entry name" value="OM_YaeT"/>
    <property type="match status" value="1"/>
</dbReference>
<evidence type="ECO:0000256" key="3">
    <source>
        <dbReference type="ARBA" id="ARBA00022692"/>
    </source>
</evidence>
<keyword evidence="7 8" id="KW-0998">Cell outer membrane</keyword>
<comment type="subunit">
    <text evidence="8">Part of the Bam complex.</text>
</comment>
<evidence type="ECO:0000256" key="6">
    <source>
        <dbReference type="ARBA" id="ARBA00023136"/>
    </source>
</evidence>
<dbReference type="PANTHER" id="PTHR12815:SF23">
    <property type="entry name" value="OUTER MEMBRANE PROTEIN ASSEMBLY FACTOR BAMA"/>
    <property type="match status" value="1"/>
</dbReference>
<protein>
    <recommendedName>
        <fullName evidence="8 9">Outer membrane protein assembly factor BamA</fullName>
    </recommendedName>
</protein>
<proteinExistence type="inferred from homology"/>
<organism evidence="11 12">
    <name type="scientific">Azospirillum griseum</name>
    <dbReference type="NCBI Taxonomy" id="2496639"/>
    <lineage>
        <taxon>Bacteria</taxon>
        <taxon>Pseudomonadati</taxon>
        <taxon>Pseudomonadota</taxon>
        <taxon>Alphaproteobacteria</taxon>
        <taxon>Rhodospirillales</taxon>
        <taxon>Azospirillaceae</taxon>
        <taxon>Azospirillum</taxon>
    </lineage>
</organism>
<evidence type="ECO:0000256" key="9">
    <source>
        <dbReference type="NCBIfam" id="TIGR03303"/>
    </source>
</evidence>
<dbReference type="Proteomes" id="UP000277007">
    <property type="component" value="Unassembled WGS sequence"/>
</dbReference>
<feature type="chain" id="PRO_5018798258" description="Outer membrane protein assembly factor BamA" evidence="8">
    <location>
        <begin position="27"/>
        <end position="775"/>
    </location>
</feature>
<gene>
    <name evidence="8 11" type="primary">bamA</name>
    <name evidence="11" type="ORF">EJ903_03350</name>
</gene>
<comment type="caution">
    <text evidence="11">The sequence shown here is derived from an EMBL/GenBank/DDBJ whole genome shotgun (WGS) entry which is preliminary data.</text>
</comment>
<dbReference type="EMBL" id="RXMA01000002">
    <property type="protein sequence ID" value="RTR23579.1"/>
    <property type="molecule type" value="Genomic_DNA"/>
</dbReference>
<keyword evidence="6 8" id="KW-0472">Membrane</keyword>
<dbReference type="GO" id="GO:0043165">
    <property type="term" value="P:Gram-negative-bacterium-type cell outer membrane assembly"/>
    <property type="evidence" value="ECO:0007669"/>
    <property type="project" value="UniProtKB-UniRule"/>
</dbReference>
<dbReference type="InterPro" id="IPR034746">
    <property type="entry name" value="POTRA"/>
</dbReference>
<evidence type="ECO:0000256" key="1">
    <source>
        <dbReference type="ARBA" id="ARBA00004370"/>
    </source>
</evidence>
<keyword evidence="12" id="KW-1185">Reference proteome</keyword>
<dbReference type="InterPro" id="IPR000184">
    <property type="entry name" value="Bac_surfAg_D15"/>
</dbReference>
<name>A0A3S0RBK7_9PROT</name>
<dbReference type="AlphaFoldDB" id="A0A3S0RBK7"/>
<feature type="domain" description="POTRA" evidence="10">
    <location>
        <begin position="114"/>
        <end position="191"/>
    </location>
</feature>
<evidence type="ECO:0000313" key="12">
    <source>
        <dbReference type="Proteomes" id="UP000277007"/>
    </source>
</evidence>
<dbReference type="InterPro" id="IPR039910">
    <property type="entry name" value="D15-like"/>
</dbReference>
<dbReference type="InterPro" id="IPR023707">
    <property type="entry name" value="OM_assembly_BamA"/>
</dbReference>
<dbReference type="Pfam" id="PF07244">
    <property type="entry name" value="POTRA"/>
    <property type="match status" value="5"/>
</dbReference>
<dbReference type="InterPro" id="IPR010827">
    <property type="entry name" value="BamA/TamA_POTRA"/>
</dbReference>
<evidence type="ECO:0000256" key="2">
    <source>
        <dbReference type="ARBA" id="ARBA00022452"/>
    </source>
</evidence>
<feature type="domain" description="POTRA" evidence="10">
    <location>
        <begin position="285"/>
        <end position="364"/>
    </location>
</feature>
<dbReference type="Pfam" id="PF01103">
    <property type="entry name" value="Omp85"/>
    <property type="match status" value="1"/>
</dbReference>
<dbReference type="Gene3D" id="2.40.160.50">
    <property type="entry name" value="membrane protein fhac: a member of the omp85/tpsb transporter family"/>
    <property type="match status" value="1"/>
</dbReference>
<evidence type="ECO:0000313" key="11">
    <source>
        <dbReference type="EMBL" id="RTR23579.1"/>
    </source>
</evidence>
<keyword evidence="4 8" id="KW-0732">Signal</keyword>
<evidence type="ECO:0000256" key="5">
    <source>
        <dbReference type="ARBA" id="ARBA00022737"/>
    </source>
</evidence>
<comment type="subcellular location">
    <subcellularLocation>
        <location evidence="8">Cell outer membrane</location>
    </subcellularLocation>
    <subcellularLocation>
        <location evidence="1">Membrane</location>
    </subcellularLocation>
</comment>
<dbReference type="PANTHER" id="PTHR12815">
    <property type="entry name" value="SORTING AND ASSEMBLY MACHINERY SAMM50 PROTEIN FAMILY MEMBER"/>
    <property type="match status" value="1"/>
</dbReference>
<dbReference type="GO" id="GO:0009279">
    <property type="term" value="C:cell outer membrane"/>
    <property type="evidence" value="ECO:0007669"/>
    <property type="project" value="UniProtKB-SubCell"/>
</dbReference>
<dbReference type="PROSITE" id="PS51779">
    <property type="entry name" value="POTRA"/>
    <property type="match status" value="4"/>
</dbReference>
<reference evidence="11 12" key="1">
    <citation type="submission" date="2018-12" db="EMBL/GenBank/DDBJ databases">
        <authorList>
            <person name="Yang Y."/>
        </authorList>
    </citation>
    <scope>NUCLEOTIDE SEQUENCE [LARGE SCALE GENOMIC DNA]</scope>
    <source>
        <strain evidence="11 12">L-25-5w-1</strain>
    </source>
</reference>
<dbReference type="GO" id="GO:0051205">
    <property type="term" value="P:protein insertion into membrane"/>
    <property type="evidence" value="ECO:0007669"/>
    <property type="project" value="UniProtKB-UniRule"/>
</dbReference>
<keyword evidence="5 8" id="KW-0677">Repeat</keyword>
<accession>A0A3S0RBK7</accession>
<keyword evidence="3 8" id="KW-0812">Transmembrane</keyword>
<feature type="domain" description="POTRA" evidence="10">
    <location>
        <begin position="46"/>
        <end position="113"/>
    </location>
</feature>
<dbReference type="HAMAP" id="MF_01430">
    <property type="entry name" value="OM_assembly_BamA"/>
    <property type="match status" value="1"/>
</dbReference>
<evidence type="ECO:0000259" key="10">
    <source>
        <dbReference type="PROSITE" id="PS51779"/>
    </source>
</evidence>
<comment type="function">
    <text evidence="8">Part of the outer membrane protein assembly complex, which is involved in assembly and insertion of beta-barrel proteins into the outer membrane.</text>
</comment>
<evidence type="ECO:0000256" key="4">
    <source>
        <dbReference type="ARBA" id="ARBA00022729"/>
    </source>
</evidence>
<sequence precursor="true">MPVSSKVLVAGLLAGCAMTTVSVALAQSGAPLTVPGTLVAQVFSGGTVRDIRVEGIQRIEASTVRSYLTIQPGDPFDPDRIDRSLKALFNTGLFSDVNLKRQGDVLVVAVAENPIINRIAFEGNRRIEKENLEKEIQLRPRVVYTRTRVQNDVQRIQDIYRRQGRFAATVEPKIIQLDQNRVDLVFEINEGVRTGVRGITFVGNEKFSDGSLRESIQTKETTWWRFLSSDDNYDPDRLAYDRDLLRRFYLKEGYADFRVVSAVAELTPDREAFFITFTIEEGERYKFGKIDVKTQIKQIDPSQLSDILTTKEGSWYNAQEVENTITKLTNAVGDLQYAFVDIRPRITRNRENQTVDITYEVVEGPRVFVDRIDINGNVRTLDKVIRREMLLSEGDPFNASKLKRSEQRIKDLGYFERVNITTAETSVPDRSAINVEVAEQSTGEISIGAGFSTSDGPLGDFSIRERNLLGRGQDLRLGATISGKRQEYDISFTEPYFMDRDMSAGVDLFRVRRNYQNESSFNEKNTGFALRLGFPLSEHLRQRVYYQLQDTLIEEVASTASKWVKEQRGERLTSLIGQELTYDMRNSKLTPTEGYYIRLTNDIAGLGGSVRFLRNRLSGGYYLPLGAENWVLSTSGELGYILGLGQKVALSDRFFIGGDTLRGFNTAGIGARDISTGDALGGTRYARASVEMSFPFGLPEEFGLLGHAFTDAGTLGKSGVTDPVVKENESIRVSVGTGVSWKSPFGPIRLDLALPLRKESYDKKELIRFSFGTRF</sequence>
<feature type="signal peptide" evidence="8">
    <location>
        <begin position="1"/>
        <end position="26"/>
    </location>
</feature>
<evidence type="ECO:0000256" key="7">
    <source>
        <dbReference type="ARBA" id="ARBA00023237"/>
    </source>
</evidence>
<dbReference type="PIRSF" id="PIRSF006076">
    <property type="entry name" value="OM_assembly_OMP85"/>
    <property type="match status" value="1"/>
</dbReference>
<evidence type="ECO:0000256" key="8">
    <source>
        <dbReference type="HAMAP-Rule" id="MF_01430"/>
    </source>
</evidence>
<feature type="domain" description="POTRA" evidence="10">
    <location>
        <begin position="367"/>
        <end position="440"/>
    </location>
</feature>
<comment type="similarity">
    <text evidence="8">Belongs to the BamA family.</text>
</comment>
<dbReference type="Gene3D" id="3.10.20.310">
    <property type="entry name" value="membrane protein fhac"/>
    <property type="match status" value="5"/>
</dbReference>
<keyword evidence="2 8" id="KW-1134">Transmembrane beta strand</keyword>
<dbReference type="OrthoDB" id="9803054at2"/>